<protein>
    <submittedName>
        <fullName evidence="1">OsmC family peroxiredoxin</fullName>
    </submittedName>
</protein>
<dbReference type="EMBL" id="VLPL01000006">
    <property type="protein sequence ID" value="TSJ41941.1"/>
    <property type="molecule type" value="Genomic_DNA"/>
</dbReference>
<name>A0A556MPR3_9FLAO</name>
<dbReference type="InterPro" id="IPR036102">
    <property type="entry name" value="OsmC/Ohrsf"/>
</dbReference>
<dbReference type="Gene3D" id="3.30.300.20">
    <property type="match status" value="1"/>
</dbReference>
<sequence>MKEHTYESTVIWTGNKGNGTSDYAAYGREFTLQIPDKVDLLCSADVPFRGDKTKHNPEDFFLASLSSCHMLWYLHLCADAGIQVIEYRDEPVGKMVQDPNGGRFTSVTLRPKVVITDASQIELANSLHHEANKQCFIANSCNFKVTHLPTCVTKDL</sequence>
<dbReference type="AlphaFoldDB" id="A0A556MPR3"/>
<dbReference type="RefSeq" id="WP_144333574.1">
    <property type="nucleotide sequence ID" value="NZ_VLPL01000006.1"/>
</dbReference>
<proteinExistence type="predicted"/>
<dbReference type="SUPFAM" id="SSF82784">
    <property type="entry name" value="OsmC-like"/>
    <property type="match status" value="1"/>
</dbReference>
<reference evidence="1 2" key="1">
    <citation type="submission" date="2019-07" db="EMBL/GenBank/DDBJ databases">
        <authorList>
            <person name="Huq M.A."/>
        </authorList>
    </citation>
    <scope>NUCLEOTIDE SEQUENCE [LARGE SCALE GENOMIC DNA]</scope>
    <source>
        <strain evidence="1 2">MAH-3</strain>
    </source>
</reference>
<comment type="caution">
    <text evidence="1">The sequence shown here is derived from an EMBL/GenBank/DDBJ whole genome shotgun (WGS) entry which is preliminary data.</text>
</comment>
<dbReference type="InterPro" id="IPR015946">
    <property type="entry name" value="KH_dom-like_a/b"/>
</dbReference>
<dbReference type="Proteomes" id="UP000316008">
    <property type="component" value="Unassembled WGS sequence"/>
</dbReference>
<evidence type="ECO:0000313" key="1">
    <source>
        <dbReference type="EMBL" id="TSJ41941.1"/>
    </source>
</evidence>
<organism evidence="1 2">
    <name type="scientific">Fluviicola chungangensis</name>
    <dbReference type="NCBI Taxonomy" id="2597671"/>
    <lineage>
        <taxon>Bacteria</taxon>
        <taxon>Pseudomonadati</taxon>
        <taxon>Bacteroidota</taxon>
        <taxon>Flavobacteriia</taxon>
        <taxon>Flavobacteriales</taxon>
        <taxon>Crocinitomicaceae</taxon>
        <taxon>Fluviicola</taxon>
    </lineage>
</organism>
<dbReference type="PANTHER" id="PTHR42830">
    <property type="entry name" value="OSMOTICALLY INDUCIBLE FAMILY PROTEIN"/>
    <property type="match status" value="1"/>
</dbReference>
<keyword evidence="2" id="KW-1185">Reference proteome</keyword>
<dbReference type="OrthoDB" id="9795405at2"/>
<dbReference type="InterPro" id="IPR052707">
    <property type="entry name" value="OsmC_Ohr_Peroxiredoxin"/>
</dbReference>
<evidence type="ECO:0000313" key="2">
    <source>
        <dbReference type="Proteomes" id="UP000316008"/>
    </source>
</evidence>
<dbReference type="PANTHER" id="PTHR42830:SF2">
    <property type="entry name" value="OSMC_OHR FAMILY PROTEIN"/>
    <property type="match status" value="1"/>
</dbReference>
<dbReference type="InterPro" id="IPR003718">
    <property type="entry name" value="OsmC/Ohr_fam"/>
</dbReference>
<gene>
    <name evidence="1" type="ORF">FO442_12685</name>
</gene>
<dbReference type="Pfam" id="PF02566">
    <property type="entry name" value="OsmC"/>
    <property type="match status" value="1"/>
</dbReference>
<accession>A0A556MPR3</accession>